<evidence type="ECO:0000256" key="2">
    <source>
        <dbReference type="ARBA" id="ARBA00023002"/>
    </source>
</evidence>
<dbReference type="AlphaFoldDB" id="A0A927CJC5"/>
<dbReference type="InterPro" id="IPR016162">
    <property type="entry name" value="Ald_DH_N"/>
</dbReference>
<sequence length="490" mass="51805">MANATNTETITVHNYIGGQWKEPATGRWVTCVNPARASEAVAQAPASDRADLDGAVASAEAARPSWRKLTGAQRGALLFKAADLLESRMEEIGRAMTREMGKTLGEAKGETARGAAILRYYAGEGMRPVGDVIPSTDADALMFTTRAPLGVVGVITPWNFPVAIPIWKMAPALIYGNAVVWKPALETSVTASLIMACFHDAGFPSGAVNMVIGDGAVIGQAIAEHPGIHGVTFTGSGAVGKRVGQTALARGAKYQLEMGGKNPIVIAADADLDLAVDATISGGLRSTGQKCTATSRVIVVRDVYEPFRAKLLEKVKALRVGDGLNADTWLGPCASRKQYETVLRYVDKGKEEGAELLVGGGRPEDPALADGYFVTPAVFDKVTPSMMIAREEIFGPVLALIEARDLEEAIALANDTEFGLSASLYTRDIASALKFMQESEAGLVRVNAETAGVELQAPFGGMKSSSSHSREQGQAAIEFYTSVKTVFIKP</sequence>
<dbReference type="InterPro" id="IPR054869">
    <property type="entry name" value="AlphKGSA_gudD"/>
</dbReference>
<evidence type="ECO:0000313" key="6">
    <source>
        <dbReference type="EMBL" id="MBD2867261.1"/>
    </source>
</evidence>
<dbReference type="EMBL" id="JACXIY010000002">
    <property type="protein sequence ID" value="MBD2867261.1"/>
    <property type="molecule type" value="Genomic_DNA"/>
</dbReference>
<dbReference type="NCBIfam" id="NF042993">
    <property type="entry name" value="AlphKGSA_gudD"/>
    <property type="match status" value="1"/>
</dbReference>
<evidence type="ECO:0000256" key="4">
    <source>
        <dbReference type="RuleBase" id="RU003345"/>
    </source>
</evidence>
<dbReference type="GO" id="GO:0016620">
    <property type="term" value="F:oxidoreductase activity, acting on the aldehyde or oxo group of donors, NAD or NADP as acceptor"/>
    <property type="evidence" value="ECO:0007669"/>
    <property type="project" value="InterPro"/>
</dbReference>
<dbReference type="RefSeq" id="WP_190857701.1">
    <property type="nucleotide sequence ID" value="NZ_JACXIY010000002.1"/>
</dbReference>
<dbReference type="Proteomes" id="UP000632125">
    <property type="component" value="Unassembled WGS sequence"/>
</dbReference>
<protein>
    <submittedName>
        <fullName evidence="6">Aldehyde dehydrogenase family protein</fullName>
    </submittedName>
</protein>
<gene>
    <name evidence="6" type="ORF">IDH41_01630</name>
</gene>
<dbReference type="PANTHER" id="PTHR11699">
    <property type="entry name" value="ALDEHYDE DEHYDROGENASE-RELATED"/>
    <property type="match status" value="1"/>
</dbReference>
<comment type="similarity">
    <text evidence="1 4">Belongs to the aldehyde dehydrogenase family.</text>
</comment>
<dbReference type="InterPro" id="IPR029510">
    <property type="entry name" value="Ald_DH_CS_GLU"/>
</dbReference>
<dbReference type="FunFam" id="3.40.309.10:FF:000012">
    <property type="entry name" value="Betaine aldehyde dehydrogenase"/>
    <property type="match status" value="1"/>
</dbReference>
<keyword evidence="7" id="KW-1185">Reference proteome</keyword>
<evidence type="ECO:0000256" key="3">
    <source>
        <dbReference type="PROSITE-ProRule" id="PRU10007"/>
    </source>
</evidence>
<reference evidence="6" key="1">
    <citation type="submission" date="2020-09" db="EMBL/GenBank/DDBJ databases">
        <title>A novel bacterium of genus Paenibacillus, isolated from South China Sea.</title>
        <authorList>
            <person name="Huang H."/>
            <person name="Mo K."/>
            <person name="Hu Y."/>
        </authorList>
    </citation>
    <scope>NUCLEOTIDE SEQUENCE</scope>
    <source>
        <strain evidence="6">IB182493</strain>
    </source>
</reference>
<evidence type="ECO:0000256" key="1">
    <source>
        <dbReference type="ARBA" id="ARBA00009986"/>
    </source>
</evidence>
<organism evidence="6 7">
    <name type="scientific">Paenibacillus arenilitoris</name>
    <dbReference type="NCBI Taxonomy" id="2772299"/>
    <lineage>
        <taxon>Bacteria</taxon>
        <taxon>Bacillati</taxon>
        <taxon>Bacillota</taxon>
        <taxon>Bacilli</taxon>
        <taxon>Bacillales</taxon>
        <taxon>Paenibacillaceae</taxon>
        <taxon>Paenibacillus</taxon>
    </lineage>
</organism>
<dbReference type="InterPro" id="IPR015590">
    <property type="entry name" value="Aldehyde_DH_dom"/>
</dbReference>
<accession>A0A927CJC5</accession>
<dbReference type="PROSITE" id="PS00687">
    <property type="entry name" value="ALDEHYDE_DEHYDR_GLU"/>
    <property type="match status" value="1"/>
</dbReference>
<name>A0A927CJC5_9BACL</name>
<dbReference type="Pfam" id="PF00171">
    <property type="entry name" value="Aldedh"/>
    <property type="match status" value="1"/>
</dbReference>
<proteinExistence type="inferred from homology"/>
<evidence type="ECO:0000259" key="5">
    <source>
        <dbReference type="Pfam" id="PF00171"/>
    </source>
</evidence>
<dbReference type="Gene3D" id="3.40.309.10">
    <property type="entry name" value="Aldehyde Dehydrogenase, Chain A, domain 2"/>
    <property type="match status" value="1"/>
</dbReference>
<dbReference type="InterPro" id="IPR016160">
    <property type="entry name" value="Ald_DH_CS_CYS"/>
</dbReference>
<dbReference type="PROSITE" id="PS00070">
    <property type="entry name" value="ALDEHYDE_DEHYDR_CYS"/>
    <property type="match status" value="1"/>
</dbReference>
<comment type="caution">
    <text evidence="6">The sequence shown here is derived from an EMBL/GenBank/DDBJ whole genome shotgun (WGS) entry which is preliminary data.</text>
</comment>
<dbReference type="InterPro" id="IPR016161">
    <property type="entry name" value="Ald_DH/histidinol_DH"/>
</dbReference>
<dbReference type="FunFam" id="3.40.605.10:FF:000007">
    <property type="entry name" value="NAD/NADP-dependent betaine aldehyde dehydrogenase"/>
    <property type="match status" value="1"/>
</dbReference>
<dbReference type="Gene3D" id="3.40.605.10">
    <property type="entry name" value="Aldehyde Dehydrogenase, Chain A, domain 1"/>
    <property type="match status" value="1"/>
</dbReference>
<dbReference type="InterPro" id="IPR016163">
    <property type="entry name" value="Ald_DH_C"/>
</dbReference>
<keyword evidence="2 4" id="KW-0560">Oxidoreductase</keyword>
<feature type="active site" evidence="3">
    <location>
        <position position="257"/>
    </location>
</feature>
<dbReference type="SUPFAM" id="SSF53720">
    <property type="entry name" value="ALDH-like"/>
    <property type="match status" value="1"/>
</dbReference>
<feature type="domain" description="Aldehyde dehydrogenase" evidence="5">
    <location>
        <begin position="20"/>
        <end position="486"/>
    </location>
</feature>
<evidence type="ECO:0000313" key="7">
    <source>
        <dbReference type="Proteomes" id="UP000632125"/>
    </source>
</evidence>